<evidence type="ECO:0000313" key="2">
    <source>
        <dbReference type="Proteomes" id="UP000007820"/>
    </source>
</evidence>
<sequence>MFSVDGLTIFFTDRMHCATVCAKRDKGTTFCGIKTIAEC</sequence>
<organism evidence="1 2">
    <name type="scientific">Prevotella dentalis (strain ATCC 49559 / DSM 3688 / JCM 13448 / NCTC 12043 / ES 2772)</name>
    <name type="common">Mitsuokella dentalis</name>
    <dbReference type="NCBI Taxonomy" id="908937"/>
    <lineage>
        <taxon>Bacteria</taxon>
        <taxon>Pseudomonadati</taxon>
        <taxon>Bacteroidota</taxon>
        <taxon>Bacteroidia</taxon>
        <taxon>Bacteroidales</taxon>
        <taxon>Prevotellaceae</taxon>
        <taxon>Prevotella</taxon>
    </lineage>
</organism>
<reference evidence="1 2" key="1">
    <citation type="submission" date="2011-04" db="EMBL/GenBank/DDBJ databases">
        <authorList>
            <person name="Muzny D."/>
            <person name="Qin X."/>
            <person name="Deng J."/>
            <person name="Jiang H."/>
            <person name="Liu Y."/>
            <person name="Qu J."/>
            <person name="Song X.-Z."/>
            <person name="Zhang L."/>
            <person name="Thornton R."/>
            <person name="Coyle M."/>
            <person name="Francisco L."/>
            <person name="Jackson L."/>
            <person name="Javaid M."/>
            <person name="Korchina V."/>
            <person name="Kovar C."/>
            <person name="Mata R."/>
            <person name="Mathew T."/>
            <person name="Ngo R."/>
            <person name="Nguyen L."/>
            <person name="Nguyen N."/>
            <person name="Okwuonu G."/>
            <person name="Ongeri F."/>
            <person name="Pham C."/>
            <person name="Simmons D."/>
            <person name="Wilczek-Boney K."/>
            <person name="Hale W."/>
            <person name="Jakkamsetti A."/>
            <person name="Pham P."/>
            <person name="Ruth R."/>
            <person name="San Lucas F."/>
            <person name="Warren J."/>
            <person name="Zhang J."/>
            <person name="Zhao Z."/>
            <person name="Zhou C."/>
            <person name="Zhu D."/>
            <person name="Lee S."/>
            <person name="Bess C."/>
            <person name="Blankenburg K."/>
            <person name="Forbes L."/>
            <person name="Fu Q."/>
            <person name="Gubbala S."/>
            <person name="Hirani K."/>
            <person name="Jayaseelan J.C."/>
            <person name="Lara F."/>
            <person name="Munidasa M."/>
            <person name="Palculict T."/>
            <person name="Patil S."/>
            <person name="Pu L.-L."/>
            <person name="Saada N."/>
            <person name="Tang L."/>
            <person name="Weissenberger G."/>
            <person name="Zhu Y."/>
            <person name="Hemphill L."/>
            <person name="Shang Y."/>
            <person name="Youmans B."/>
            <person name="Ayvaz T."/>
            <person name="Ross M."/>
            <person name="Santibanez J."/>
            <person name="Aqrawi P."/>
            <person name="Gross S."/>
            <person name="Joshi V."/>
            <person name="Fowler G."/>
            <person name="Nazareth L."/>
            <person name="Reid J."/>
            <person name="Worley K."/>
            <person name="Petrosino J."/>
            <person name="Highlander S."/>
            <person name="Gibbs R."/>
        </authorList>
    </citation>
    <scope>NUCLEOTIDE SEQUENCE [LARGE SCALE GENOMIC DNA]</scope>
    <source>
        <strain evidence="1 2">DSM 3688</strain>
    </source>
</reference>
<dbReference type="EMBL" id="AFPW01000037">
    <property type="protein sequence ID" value="EGQ12949.1"/>
    <property type="molecule type" value="Genomic_DNA"/>
</dbReference>
<evidence type="ECO:0000313" key="1">
    <source>
        <dbReference type="EMBL" id="EGQ12949.1"/>
    </source>
</evidence>
<name>F9D5S6_PREDD</name>
<accession>F9D5S6</accession>
<gene>
    <name evidence="1" type="ORF">HMPREF9136_2204</name>
</gene>
<proteinExistence type="predicted"/>
<dbReference type="AlphaFoldDB" id="F9D5S6"/>
<comment type="caution">
    <text evidence="1">The sequence shown here is derived from an EMBL/GenBank/DDBJ whole genome shotgun (WGS) entry which is preliminary data.</text>
</comment>
<dbReference type="Proteomes" id="UP000007820">
    <property type="component" value="Unassembled WGS sequence"/>
</dbReference>
<protein>
    <submittedName>
        <fullName evidence="1">Uncharacterized protein</fullName>
    </submittedName>
</protein>